<name>A0A1I8GJN9_9PLAT</name>
<protein>
    <submittedName>
        <fullName evidence="2">DUF4604 domain-containing protein</fullName>
    </submittedName>
</protein>
<evidence type="ECO:0000313" key="1">
    <source>
        <dbReference type="Proteomes" id="UP000095280"/>
    </source>
</evidence>
<organism evidence="1 2">
    <name type="scientific">Macrostomum lignano</name>
    <dbReference type="NCBI Taxonomy" id="282301"/>
    <lineage>
        <taxon>Eukaryota</taxon>
        <taxon>Metazoa</taxon>
        <taxon>Spiralia</taxon>
        <taxon>Lophotrochozoa</taxon>
        <taxon>Platyhelminthes</taxon>
        <taxon>Rhabditophora</taxon>
        <taxon>Macrostomorpha</taxon>
        <taxon>Macrostomida</taxon>
        <taxon>Macrostomidae</taxon>
        <taxon>Macrostomum</taxon>
    </lineage>
</organism>
<evidence type="ECO:0000313" key="2">
    <source>
        <dbReference type="WBParaSite" id="maker-uti_cns_0002162-snap-gene-0.12-mRNA-1"/>
    </source>
</evidence>
<sequence length="206" mass="21390">MSGARYTVEYTGGGGHSNEDGQGRSEPAFIRQFKQRAGILPDAKLADKFANSDDNSSSGKGLGKAKPRDDGADEGREPAARNEEEMPQIVLSADSGISESELAVVQARIREAGEEAKFEEARSRVRFVRPAIGGDSGGSRKTKLGGGVISASSGSGAGASAADSEVSSAKRPRQQSNSATSGSNSRSSSSVCNKKLLSFDEEEGDD</sequence>
<dbReference type="InterPro" id="IPR040219">
    <property type="entry name" value="KIAA1143-like"/>
</dbReference>
<accession>A0A1I8GJN9</accession>
<reference evidence="2" key="1">
    <citation type="submission" date="2016-11" db="UniProtKB">
        <authorList>
            <consortium name="WormBaseParasite"/>
        </authorList>
    </citation>
    <scope>IDENTIFICATION</scope>
</reference>
<dbReference type="PANTHER" id="PTHR31195:SF2">
    <property type="entry name" value="GEO02494P1"/>
    <property type="match status" value="1"/>
</dbReference>
<dbReference type="WBParaSite" id="maker-uti_cns_0002162-snap-gene-0.12-mRNA-1">
    <property type="protein sequence ID" value="maker-uti_cns_0002162-snap-gene-0.12-mRNA-1"/>
    <property type="gene ID" value="maker-uti_cns_0002162-snap-gene-0.12"/>
</dbReference>
<dbReference type="InterPro" id="IPR027911">
    <property type="entry name" value="DUF4604"/>
</dbReference>
<dbReference type="Pfam" id="PF15377">
    <property type="entry name" value="DUF4604"/>
    <property type="match status" value="1"/>
</dbReference>
<dbReference type="PANTHER" id="PTHR31195">
    <property type="entry name" value="GEO02494P1"/>
    <property type="match status" value="1"/>
</dbReference>
<keyword evidence="1" id="KW-1185">Reference proteome</keyword>
<dbReference type="Proteomes" id="UP000095280">
    <property type="component" value="Unplaced"/>
</dbReference>
<proteinExistence type="predicted"/>
<dbReference type="AlphaFoldDB" id="A0A1I8GJN9"/>